<accession>A0A392Q3C0</accession>
<reference evidence="1 2" key="1">
    <citation type="journal article" date="2018" name="Front. Plant Sci.">
        <title>Red Clover (Trifolium pratense) and Zigzag Clover (T. medium) - A Picture of Genomic Similarities and Differences.</title>
        <authorList>
            <person name="Dluhosova J."/>
            <person name="Istvanek J."/>
            <person name="Nedelnik J."/>
            <person name="Repkova J."/>
        </authorList>
    </citation>
    <scope>NUCLEOTIDE SEQUENCE [LARGE SCALE GENOMIC DNA]</scope>
    <source>
        <strain evidence="2">cv. 10/8</strain>
        <tissue evidence="1">Leaf</tissue>
    </source>
</reference>
<comment type="caution">
    <text evidence="1">The sequence shown here is derived from an EMBL/GenBank/DDBJ whole genome shotgun (WGS) entry which is preliminary data.</text>
</comment>
<organism evidence="1 2">
    <name type="scientific">Trifolium medium</name>
    <dbReference type="NCBI Taxonomy" id="97028"/>
    <lineage>
        <taxon>Eukaryota</taxon>
        <taxon>Viridiplantae</taxon>
        <taxon>Streptophyta</taxon>
        <taxon>Embryophyta</taxon>
        <taxon>Tracheophyta</taxon>
        <taxon>Spermatophyta</taxon>
        <taxon>Magnoliopsida</taxon>
        <taxon>eudicotyledons</taxon>
        <taxon>Gunneridae</taxon>
        <taxon>Pentapetalae</taxon>
        <taxon>rosids</taxon>
        <taxon>fabids</taxon>
        <taxon>Fabales</taxon>
        <taxon>Fabaceae</taxon>
        <taxon>Papilionoideae</taxon>
        <taxon>50 kb inversion clade</taxon>
        <taxon>NPAAA clade</taxon>
        <taxon>Hologalegina</taxon>
        <taxon>IRL clade</taxon>
        <taxon>Trifolieae</taxon>
        <taxon>Trifolium</taxon>
    </lineage>
</organism>
<sequence>FFSDGLGVISFSEWVSRPPTEFVEFYRYDDFCAVTEPKRGFARS</sequence>
<name>A0A392Q3C0_9FABA</name>
<dbReference type="EMBL" id="LXQA010109755">
    <property type="protein sequence ID" value="MCI18349.1"/>
    <property type="molecule type" value="Genomic_DNA"/>
</dbReference>
<dbReference type="Proteomes" id="UP000265520">
    <property type="component" value="Unassembled WGS sequence"/>
</dbReference>
<evidence type="ECO:0000313" key="1">
    <source>
        <dbReference type="EMBL" id="MCI18349.1"/>
    </source>
</evidence>
<dbReference type="AlphaFoldDB" id="A0A392Q3C0"/>
<proteinExistence type="predicted"/>
<feature type="non-terminal residue" evidence="1">
    <location>
        <position position="1"/>
    </location>
</feature>
<evidence type="ECO:0000313" key="2">
    <source>
        <dbReference type="Proteomes" id="UP000265520"/>
    </source>
</evidence>
<protein>
    <submittedName>
        <fullName evidence="1">Uncharacterized protein</fullName>
    </submittedName>
</protein>
<keyword evidence="2" id="KW-1185">Reference proteome</keyword>